<evidence type="ECO:0000313" key="10">
    <source>
        <dbReference type="EMBL" id="KAJ5112943.1"/>
    </source>
</evidence>
<dbReference type="Pfam" id="PF01088">
    <property type="entry name" value="Peptidase_C12"/>
    <property type="match status" value="1"/>
</dbReference>
<comment type="catalytic activity">
    <reaction evidence="1 8">
        <text>Thiol-dependent hydrolysis of ester, thioester, amide, peptide and isopeptide bonds formed by the C-terminal Gly of ubiquitin (a 76-residue protein attached to proteins as an intracellular targeting signal).</text>
        <dbReference type="EC" id="3.4.19.12"/>
    </reaction>
</comment>
<proteinExistence type="inferred from homology"/>
<dbReference type="Proteomes" id="UP001149165">
    <property type="component" value="Unassembled WGS sequence"/>
</dbReference>
<dbReference type="SUPFAM" id="SSF54001">
    <property type="entry name" value="Cysteine proteinases"/>
    <property type="match status" value="1"/>
</dbReference>
<dbReference type="EMBL" id="JAPQKH010000002">
    <property type="protein sequence ID" value="KAJ5112943.1"/>
    <property type="molecule type" value="Genomic_DNA"/>
</dbReference>
<organism evidence="10 11">
    <name type="scientific">Penicillium angulare</name>
    <dbReference type="NCBI Taxonomy" id="116970"/>
    <lineage>
        <taxon>Eukaryota</taxon>
        <taxon>Fungi</taxon>
        <taxon>Dikarya</taxon>
        <taxon>Ascomycota</taxon>
        <taxon>Pezizomycotina</taxon>
        <taxon>Eurotiomycetes</taxon>
        <taxon>Eurotiomycetidae</taxon>
        <taxon>Eurotiales</taxon>
        <taxon>Aspergillaceae</taxon>
        <taxon>Penicillium</taxon>
    </lineage>
</organism>
<evidence type="ECO:0000256" key="3">
    <source>
        <dbReference type="ARBA" id="ARBA00022670"/>
    </source>
</evidence>
<dbReference type="EC" id="3.4.19.12" evidence="8"/>
<keyword evidence="6 8" id="KW-0788">Thiol protease</keyword>
<dbReference type="GO" id="GO:0004843">
    <property type="term" value="F:cysteine-type deubiquitinase activity"/>
    <property type="evidence" value="ECO:0007669"/>
    <property type="project" value="UniProtKB-EC"/>
</dbReference>
<evidence type="ECO:0000256" key="4">
    <source>
        <dbReference type="ARBA" id="ARBA00022786"/>
    </source>
</evidence>
<dbReference type="InterPro" id="IPR038765">
    <property type="entry name" value="Papain-like_cys_pep_sf"/>
</dbReference>
<accession>A0A9W9G6E4</accession>
<evidence type="ECO:0000256" key="5">
    <source>
        <dbReference type="ARBA" id="ARBA00022801"/>
    </source>
</evidence>
<dbReference type="PRINTS" id="PR00707">
    <property type="entry name" value="UBCTHYDRLASE"/>
</dbReference>
<dbReference type="GO" id="GO:0016579">
    <property type="term" value="P:protein deubiquitination"/>
    <property type="evidence" value="ECO:0007669"/>
    <property type="project" value="TreeGrafter"/>
</dbReference>
<dbReference type="PANTHER" id="PTHR10589">
    <property type="entry name" value="UBIQUITIN CARBOXYL-TERMINAL HYDROLASE"/>
    <property type="match status" value="1"/>
</dbReference>
<keyword evidence="5 8" id="KW-0378">Hydrolase</keyword>
<dbReference type="PROSITE" id="PS52048">
    <property type="entry name" value="UCH_DOMAIN"/>
    <property type="match status" value="1"/>
</dbReference>
<evidence type="ECO:0000259" key="9">
    <source>
        <dbReference type="PROSITE" id="PS52048"/>
    </source>
</evidence>
<dbReference type="PANTHER" id="PTHR10589:SF17">
    <property type="entry name" value="UBIQUITIN CARBOXYL-TERMINAL HYDROLASE"/>
    <property type="match status" value="1"/>
</dbReference>
<dbReference type="InterPro" id="IPR001578">
    <property type="entry name" value="Peptidase_C12_UCH"/>
</dbReference>
<keyword evidence="4 8" id="KW-0833">Ubl conjugation pathway</keyword>
<evidence type="ECO:0000256" key="7">
    <source>
        <dbReference type="PROSITE-ProRule" id="PRU01393"/>
    </source>
</evidence>
<evidence type="ECO:0000313" key="11">
    <source>
        <dbReference type="Proteomes" id="UP001149165"/>
    </source>
</evidence>
<keyword evidence="11" id="KW-1185">Reference proteome</keyword>
<reference evidence="10" key="2">
    <citation type="journal article" date="2023" name="IMA Fungus">
        <title>Comparative genomic study of the Penicillium genus elucidates a diverse pangenome and 15 lateral gene transfer events.</title>
        <authorList>
            <person name="Petersen C."/>
            <person name="Sorensen T."/>
            <person name="Nielsen M.R."/>
            <person name="Sondergaard T.E."/>
            <person name="Sorensen J.L."/>
            <person name="Fitzpatrick D.A."/>
            <person name="Frisvad J.C."/>
            <person name="Nielsen K.L."/>
        </authorList>
    </citation>
    <scope>NUCLEOTIDE SEQUENCE</scope>
    <source>
        <strain evidence="10">IBT 30069</strain>
    </source>
</reference>
<gene>
    <name evidence="10" type="ORF">N7456_001477</name>
</gene>
<sequence>MSSIPSAELVDGRKTFIPLENNPEVLSRLCSNLGVSPSLTFHDVFSTSPDLLALIPRPINAIILLADWPIYKATRSAVEPTIPEYQGSGPDEPVIWIKQTIGHACGLMALLHCIFNLDGGSYILPGSSLGSIREESIGLKPHLRAKLLYDSMFLEEAHMEAASRGASRAPSPRDDNHHHFIGFVQKDGEVWELNGGMNGPLLRGKLLDGEDLLSERGLSLTVQDFLDEAAKGGFGEMSIVAISAES</sequence>
<evidence type="ECO:0000256" key="8">
    <source>
        <dbReference type="RuleBase" id="RU361215"/>
    </source>
</evidence>
<dbReference type="GO" id="GO:0005737">
    <property type="term" value="C:cytoplasm"/>
    <property type="evidence" value="ECO:0007669"/>
    <property type="project" value="TreeGrafter"/>
</dbReference>
<keyword evidence="3 8" id="KW-0645">Protease</keyword>
<evidence type="ECO:0000256" key="1">
    <source>
        <dbReference type="ARBA" id="ARBA00000707"/>
    </source>
</evidence>
<dbReference type="GO" id="GO:0006511">
    <property type="term" value="P:ubiquitin-dependent protein catabolic process"/>
    <property type="evidence" value="ECO:0007669"/>
    <property type="project" value="UniProtKB-UniRule"/>
</dbReference>
<dbReference type="Gene3D" id="3.40.532.10">
    <property type="entry name" value="Peptidase C12, ubiquitin carboxyl-terminal hydrolase"/>
    <property type="match status" value="1"/>
</dbReference>
<comment type="similarity">
    <text evidence="2 7 8">Belongs to the peptidase C12 family.</text>
</comment>
<evidence type="ECO:0000256" key="6">
    <source>
        <dbReference type="ARBA" id="ARBA00022807"/>
    </source>
</evidence>
<evidence type="ECO:0000256" key="2">
    <source>
        <dbReference type="ARBA" id="ARBA00009326"/>
    </source>
</evidence>
<reference evidence="10" key="1">
    <citation type="submission" date="2022-11" db="EMBL/GenBank/DDBJ databases">
        <authorList>
            <person name="Petersen C."/>
        </authorList>
    </citation>
    <scope>NUCLEOTIDE SEQUENCE</scope>
    <source>
        <strain evidence="10">IBT 30069</strain>
    </source>
</reference>
<dbReference type="AlphaFoldDB" id="A0A9W9G6E4"/>
<comment type="caution">
    <text evidence="7">Lacks conserved residue(s) required for the propagation of feature annotation.</text>
</comment>
<name>A0A9W9G6E4_9EURO</name>
<dbReference type="InterPro" id="IPR036959">
    <property type="entry name" value="Peptidase_C12_UCH_sf"/>
</dbReference>
<dbReference type="OrthoDB" id="427186at2759"/>
<comment type="caution">
    <text evidence="10">The sequence shown here is derived from an EMBL/GenBank/DDBJ whole genome shotgun (WGS) entry which is preliminary data.</text>
</comment>
<feature type="domain" description="UCH catalytic" evidence="9">
    <location>
        <begin position="15"/>
        <end position="244"/>
    </location>
</feature>
<protein>
    <recommendedName>
        <fullName evidence="8">Ubiquitin carboxyl-terminal hydrolase</fullName>
        <ecNumber evidence="8">3.4.19.12</ecNumber>
    </recommendedName>
</protein>